<organism evidence="12 13">
    <name type="scientific">Astyanax mexicanus</name>
    <name type="common">Blind cave fish</name>
    <name type="synonym">Astyanax fasciatus mexicanus</name>
    <dbReference type="NCBI Taxonomy" id="7994"/>
    <lineage>
        <taxon>Eukaryota</taxon>
        <taxon>Metazoa</taxon>
        <taxon>Chordata</taxon>
        <taxon>Craniata</taxon>
        <taxon>Vertebrata</taxon>
        <taxon>Euteleostomi</taxon>
        <taxon>Actinopterygii</taxon>
        <taxon>Neopterygii</taxon>
        <taxon>Teleostei</taxon>
        <taxon>Ostariophysi</taxon>
        <taxon>Characiformes</taxon>
        <taxon>Characoidei</taxon>
        <taxon>Acestrorhamphidae</taxon>
        <taxon>Acestrorhamphinae</taxon>
        <taxon>Astyanax</taxon>
    </lineage>
</organism>
<keyword evidence="9" id="KW-0325">Glycoprotein</keyword>
<evidence type="ECO:0000313" key="13">
    <source>
        <dbReference type="Proteomes" id="UP000018467"/>
    </source>
</evidence>
<dbReference type="PANTHER" id="PTHR25466">
    <property type="entry name" value="T-LYMPHOCYTE ACTIVATION ANTIGEN"/>
    <property type="match status" value="1"/>
</dbReference>
<dbReference type="GO" id="GO:0009897">
    <property type="term" value="C:external side of plasma membrane"/>
    <property type="evidence" value="ECO:0007669"/>
    <property type="project" value="TreeGrafter"/>
</dbReference>
<reference evidence="12" key="4">
    <citation type="submission" date="2025-09" db="UniProtKB">
        <authorList>
            <consortium name="Ensembl"/>
        </authorList>
    </citation>
    <scope>IDENTIFICATION</scope>
</reference>
<dbReference type="InterPro" id="IPR013783">
    <property type="entry name" value="Ig-like_fold"/>
</dbReference>
<evidence type="ECO:0000256" key="1">
    <source>
        <dbReference type="ARBA" id="ARBA00004251"/>
    </source>
</evidence>
<keyword evidence="6" id="KW-0472">Membrane</keyword>
<evidence type="ECO:0000256" key="2">
    <source>
        <dbReference type="ARBA" id="ARBA00022475"/>
    </source>
</evidence>
<keyword evidence="8" id="KW-0675">Receptor</keyword>
<evidence type="ECO:0000256" key="5">
    <source>
        <dbReference type="ARBA" id="ARBA00022989"/>
    </source>
</evidence>
<dbReference type="Proteomes" id="UP000018467">
    <property type="component" value="Unassembled WGS sequence"/>
</dbReference>
<keyword evidence="4" id="KW-0732">Signal</keyword>
<evidence type="ECO:0000256" key="6">
    <source>
        <dbReference type="ARBA" id="ARBA00023136"/>
    </source>
</evidence>
<dbReference type="GO" id="GO:0071222">
    <property type="term" value="P:cellular response to lipopolysaccharide"/>
    <property type="evidence" value="ECO:0007669"/>
    <property type="project" value="TreeGrafter"/>
</dbReference>
<keyword evidence="7" id="KW-1015">Disulfide bond</keyword>
<keyword evidence="3" id="KW-0812">Transmembrane</keyword>
<dbReference type="GeneTree" id="ENSGT00940000175800"/>
<evidence type="ECO:0000256" key="10">
    <source>
        <dbReference type="ARBA" id="ARBA00023319"/>
    </source>
</evidence>
<dbReference type="Ensembl" id="ENSAMXT00000048427.1">
    <property type="protein sequence ID" value="ENSAMXP00000030560.1"/>
    <property type="gene ID" value="ENSAMXG00000043284.1"/>
</dbReference>
<reference evidence="12" key="3">
    <citation type="submission" date="2025-08" db="UniProtKB">
        <authorList>
            <consortium name="Ensembl"/>
        </authorList>
    </citation>
    <scope>IDENTIFICATION</scope>
</reference>
<reference evidence="13" key="1">
    <citation type="submission" date="2013-03" db="EMBL/GenBank/DDBJ databases">
        <authorList>
            <person name="Jeffery W."/>
            <person name="Warren W."/>
            <person name="Wilson R.K."/>
        </authorList>
    </citation>
    <scope>NUCLEOTIDE SEQUENCE</scope>
    <source>
        <strain evidence="13">female</strain>
    </source>
</reference>
<evidence type="ECO:0000256" key="9">
    <source>
        <dbReference type="ARBA" id="ARBA00023180"/>
    </source>
</evidence>
<dbReference type="SUPFAM" id="SSF48726">
    <property type="entry name" value="Immunoglobulin"/>
    <property type="match status" value="1"/>
</dbReference>
<dbReference type="GO" id="GO:0042102">
    <property type="term" value="P:positive regulation of T cell proliferation"/>
    <property type="evidence" value="ECO:0007669"/>
    <property type="project" value="TreeGrafter"/>
</dbReference>
<evidence type="ECO:0000256" key="7">
    <source>
        <dbReference type="ARBA" id="ARBA00023157"/>
    </source>
</evidence>
<dbReference type="InParanoid" id="A0A3B1ILX1"/>
<evidence type="ECO:0000256" key="8">
    <source>
        <dbReference type="ARBA" id="ARBA00023170"/>
    </source>
</evidence>
<dbReference type="SMART" id="SM00409">
    <property type="entry name" value="IG"/>
    <property type="match status" value="1"/>
</dbReference>
<proteinExistence type="predicted"/>
<keyword evidence="13" id="KW-1185">Reference proteome</keyword>
<dbReference type="PANTHER" id="PTHR25466:SF14">
    <property type="entry name" value="BUTYROPHILIN SUBFAMILY 2 MEMBER A2-LIKE-RELATED"/>
    <property type="match status" value="1"/>
</dbReference>
<dbReference type="GO" id="GO:0042130">
    <property type="term" value="P:negative regulation of T cell proliferation"/>
    <property type="evidence" value="ECO:0007669"/>
    <property type="project" value="TreeGrafter"/>
</dbReference>
<accession>A0A3B1ILX1</accession>
<dbReference type="AlphaFoldDB" id="A0A3B1ILX1"/>
<dbReference type="GO" id="GO:0031295">
    <property type="term" value="P:T cell costimulation"/>
    <property type="evidence" value="ECO:0007669"/>
    <property type="project" value="TreeGrafter"/>
</dbReference>
<dbReference type="InterPro" id="IPR007110">
    <property type="entry name" value="Ig-like_dom"/>
</dbReference>
<reference evidence="13" key="2">
    <citation type="journal article" date="2014" name="Nat. Commun.">
        <title>The cavefish genome reveals candidate genes for eye loss.</title>
        <authorList>
            <person name="McGaugh S.E."/>
            <person name="Gross J.B."/>
            <person name="Aken B."/>
            <person name="Blin M."/>
            <person name="Borowsky R."/>
            <person name="Chalopin D."/>
            <person name="Hinaux H."/>
            <person name="Jeffery W.R."/>
            <person name="Keene A."/>
            <person name="Ma L."/>
            <person name="Minx P."/>
            <person name="Murphy D."/>
            <person name="O'Quin K.E."/>
            <person name="Retaux S."/>
            <person name="Rohner N."/>
            <person name="Searle S.M."/>
            <person name="Stahl B.A."/>
            <person name="Tabin C."/>
            <person name="Volff J.N."/>
            <person name="Yoshizawa M."/>
            <person name="Warren W.C."/>
        </authorList>
    </citation>
    <scope>NUCLEOTIDE SEQUENCE [LARGE SCALE GENOMIC DNA]</scope>
    <source>
        <strain evidence="13">female</strain>
    </source>
</reference>
<dbReference type="GO" id="GO:0006955">
    <property type="term" value="P:immune response"/>
    <property type="evidence" value="ECO:0007669"/>
    <property type="project" value="TreeGrafter"/>
</dbReference>
<dbReference type="InterPro" id="IPR003599">
    <property type="entry name" value="Ig_sub"/>
</dbReference>
<comment type="subcellular location">
    <subcellularLocation>
        <location evidence="1">Cell membrane</location>
        <topology evidence="1">Single-pass type I membrane protein</topology>
    </subcellularLocation>
</comment>
<evidence type="ECO:0000256" key="3">
    <source>
        <dbReference type="ARBA" id="ARBA00022692"/>
    </source>
</evidence>
<dbReference type="GO" id="GO:0007166">
    <property type="term" value="P:cell surface receptor signaling pathway"/>
    <property type="evidence" value="ECO:0007669"/>
    <property type="project" value="TreeGrafter"/>
</dbReference>
<evidence type="ECO:0000256" key="4">
    <source>
        <dbReference type="ARBA" id="ARBA00022729"/>
    </source>
</evidence>
<keyword evidence="5" id="KW-1133">Transmembrane helix</keyword>
<keyword evidence="10" id="KW-0393">Immunoglobulin domain</keyword>
<dbReference type="PROSITE" id="PS50835">
    <property type="entry name" value="IG_LIKE"/>
    <property type="match status" value="1"/>
</dbReference>
<dbReference type="InterPro" id="IPR013106">
    <property type="entry name" value="Ig_V-set"/>
</dbReference>
<dbReference type="Bgee" id="ENSAMXG00000043284">
    <property type="expression patterns" value="Expressed in embryo and 11 other cell types or tissues"/>
</dbReference>
<feature type="domain" description="Ig-like" evidence="11">
    <location>
        <begin position="53"/>
        <end position="145"/>
    </location>
</feature>
<dbReference type="InterPro" id="IPR036179">
    <property type="entry name" value="Ig-like_dom_sf"/>
</dbReference>
<keyword evidence="2" id="KW-1003">Cell membrane</keyword>
<dbReference type="Pfam" id="PF07686">
    <property type="entry name" value="V-set"/>
    <property type="match status" value="1"/>
</dbReference>
<dbReference type="Gene3D" id="2.60.40.10">
    <property type="entry name" value="Immunoglobulins"/>
    <property type="match status" value="1"/>
</dbReference>
<protein>
    <submittedName>
        <fullName evidence="12">Myelin-oligodendrocyte glycoprotein-like</fullName>
    </submittedName>
</protein>
<evidence type="ECO:0000313" key="12">
    <source>
        <dbReference type="Ensembl" id="ENSAMXP00000030560.1"/>
    </source>
</evidence>
<dbReference type="InterPro" id="IPR051713">
    <property type="entry name" value="T-cell_Activation_Regulation"/>
</dbReference>
<evidence type="ECO:0000259" key="11">
    <source>
        <dbReference type="PROSITE" id="PS50835"/>
    </source>
</evidence>
<name>A0A3B1ILX1_ASTMX</name>
<dbReference type="FunFam" id="2.60.40.10:FF:000142">
    <property type="entry name" value="V-set domain-containing T-cell activation inhibitor 1"/>
    <property type="match status" value="1"/>
</dbReference>
<sequence length="195" mass="22482">MNRSASFILNLLHRNETMFGLELSQRYRLIGVFLLLLMMINKVFLNEIEAVVGESIILPCSHREEALQDTLTVFWRYRDSKTVYDIIRGVEWLPEQEAAFRGRVQSFPEEWKKGHFSIILNNVRESDSGQYTCFIPKLNHQKKLQLNVKFKVPAAAGLLGNRKKPAEELKNSNVKPSPQNLLLFSAVLALIFLHV</sequence>